<evidence type="ECO:0000313" key="1">
    <source>
        <dbReference type="EMBL" id="TGE19745.1"/>
    </source>
</evidence>
<reference evidence="1 2" key="1">
    <citation type="submission" date="2019-04" db="EMBL/GenBank/DDBJ databases">
        <authorList>
            <person name="Feng G."/>
            <person name="Zhang J."/>
            <person name="Zhu H."/>
        </authorList>
    </citation>
    <scope>NUCLEOTIDE SEQUENCE [LARGE SCALE GENOMIC DNA]</scope>
    <source>
        <strain evidence="1 2">JCM 17223</strain>
    </source>
</reference>
<dbReference type="EMBL" id="SRLD01000003">
    <property type="protein sequence ID" value="TGE19745.1"/>
    <property type="molecule type" value="Genomic_DNA"/>
</dbReference>
<dbReference type="RefSeq" id="WP_135496233.1">
    <property type="nucleotide sequence ID" value="NZ_SRLD01000003.1"/>
</dbReference>
<keyword evidence="2" id="KW-1185">Reference proteome</keyword>
<comment type="caution">
    <text evidence="1">The sequence shown here is derived from an EMBL/GenBank/DDBJ whole genome shotgun (WGS) entry which is preliminary data.</text>
</comment>
<sequence length="104" mass="10902">MKTEKLLTVESSFVLTGLGVFVRGDDRGQALRQFGPHTTLAVRLVFADGQQAATTASVEEITRAAPADAPAPPAEYALLLQLPHAPPLPPGTEVWLASSAPGQD</sequence>
<organism evidence="1 2">
    <name type="scientific">Hymenobacter elongatus</name>
    <dbReference type="NCBI Taxonomy" id="877208"/>
    <lineage>
        <taxon>Bacteria</taxon>
        <taxon>Pseudomonadati</taxon>
        <taxon>Bacteroidota</taxon>
        <taxon>Cytophagia</taxon>
        <taxon>Cytophagales</taxon>
        <taxon>Hymenobacteraceae</taxon>
        <taxon>Hymenobacter</taxon>
    </lineage>
</organism>
<dbReference type="OrthoDB" id="885420at2"/>
<dbReference type="Proteomes" id="UP000297739">
    <property type="component" value="Unassembled WGS sequence"/>
</dbReference>
<accession>A0A4Z0PQF3</accession>
<gene>
    <name evidence="1" type="ORF">E5J99_03010</name>
</gene>
<dbReference type="AlphaFoldDB" id="A0A4Z0PQF3"/>
<proteinExistence type="predicted"/>
<evidence type="ECO:0000313" key="2">
    <source>
        <dbReference type="Proteomes" id="UP000297739"/>
    </source>
</evidence>
<name>A0A4Z0PQF3_9BACT</name>
<protein>
    <submittedName>
        <fullName evidence="1">Uncharacterized protein</fullName>
    </submittedName>
</protein>